<dbReference type="Proteomes" id="UP001251870">
    <property type="component" value="Unassembled WGS sequence"/>
</dbReference>
<organism evidence="2 3">
    <name type="scientific">Nesterenkonia aerolata</name>
    <dbReference type="NCBI Taxonomy" id="3074079"/>
    <lineage>
        <taxon>Bacteria</taxon>
        <taxon>Bacillati</taxon>
        <taxon>Actinomycetota</taxon>
        <taxon>Actinomycetes</taxon>
        <taxon>Micrococcales</taxon>
        <taxon>Micrococcaceae</taxon>
        <taxon>Nesterenkonia</taxon>
    </lineage>
</organism>
<evidence type="ECO:0000313" key="3">
    <source>
        <dbReference type="Proteomes" id="UP001251870"/>
    </source>
</evidence>
<dbReference type="EMBL" id="JAVKGR010000006">
    <property type="protein sequence ID" value="MDR8019235.1"/>
    <property type="molecule type" value="Genomic_DNA"/>
</dbReference>
<feature type="region of interest" description="Disordered" evidence="1">
    <location>
        <begin position="400"/>
        <end position="433"/>
    </location>
</feature>
<evidence type="ECO:0000256" key="1">
    <source>
        <dbReference type="SAM" id="MobiDB-lite"/>
    </source>
</evidence>
<name>A0ABU2DRU9_9MICC</name>
<sequence length="433" mass="49726">MTVENTLNETAERICTRDTVWEDACRVSLELAKWHRNTCQDCTSKTVSREGRRIRSDMEPDPEGGLDMISLRDGFGWRAHDYFSFCKWVLGRDELHEFDAAFPEPGTHRDGAAEDWVTIENEKWAILSRAQCEVAICDESVEGWLNFLVESGKACRALDFEFKFVECERHAEESRRQLDEEVRRRPCPRCGAPGCRLDCRPKAWCWREGDEEPRDHFYERECDGECDGRFFPGECYGCFEDGLCPTYVSPLCVEGNVPSLEVKEYEGCRRYTGSDGSTITFGECVGCFYDTCAAYLARRPKYGQGCLYESDFYYELVRVGTICCGLCQTAGCEGDCDESYEAAILARDIKFLDALRGWETEADRWRRACDPESDPKYEAWRHLSPRELTDKVIELEEKRKALIKHPDPETQPPLLSDEEIQRRLAPYSAPAPA</sequence>
<comment type="caution">
    <text evidence="2">The sequence shown here is derived from an EMBL/GenBank/DDBJ whole genome shotgun (WGS) entry which is preliminary data.</text>
</comment>
<protein>
    <submittedName>
        <fullName evidence="2">Uncharacterized protein</fullName>
    </submittedName>
</protein>
<gene>
    <name evidence="2" type="ORF">RIL96_06615</name>
</gene>
<evidence type="ECO:0000313" key="2">
    <source>
        <dbReference type="EMBL" id="MDR8019235.1"/>
    </source>
</evidence>
<dbReference type="RefSeq" id="WP_310548225.1">
    <property type="nucleotide sequence ID" value="NZ_JAVKGR010000006.1"/>
</dbReference>
<keyword evidence="3" id="KW-1185">Reference proteome</keyword>
<accession>A0ABU2DRU9</accession>
<proteinExistence type="predicted"/>
<reference evidence="2 3" key="1">
    <citation type="submission" date="2023-09" db="EMBL/GenBank/DDBJ databases">
        <title>Description of three actinobacteria isolated from air of manufacturing shop in a pharmaceutical factory.</title>
        <authorList>
            <person name="Zhang D.-F."/>
        </authorList>
    </citation>
    <scope>NUCLEOTIDE SEQUENCE [LARGE SCALE GENOMIC DNA]</scope>
    <source>
        <strain evidence="2 3">LY-0111</strain>
    </source>
</reference>